<keyword evidence="2" id="KW-1185">Reference proteome</keyword>
<proteinExistence type="predicted"/>
<evidence type="ECO:0000313" key="2">
    <source>
        <dbReference type="Proteomes" id="UP000290958"/>
    </source>
</evidence>
<name>A0A4Q1KLB2_9SPHN</name>
<reference evidence="2" key="1">
    <citation type="submission" date="2019-01" db="EMBL/GenBank/DDBJ databases">
        <title>Cytophagaceae bacterium strain CAR-16.</title>
        <authorList>
            <person name="Chen W.-M."/>
        </authorList>
    </citation>
    <scope>NUCLEOTIDE SEQUENCE [LARGE SCALE GENOMIC DNA]</scope>
    <source>
        <strain evidence="2">CHR27</strain>
    </source>
</reference>
<comment type="caution">
    <text evidence="1">The sequence shown here is derived from an EMBL/GenBank/DDBJ whole genome shotgun (WGS) entry which is preliminary data.</text>
</comment>
<dbReference type="Proteomes" id="UP000290958">
    <property type="component" value="Unassembled WGS sequence"/>
</dbReference>
<accession>A0A4Q1KLB2</accession>
<protein>
    <submittedName>
        <fullName evidence="1">Uncharacterized protein</fullName>
    </submittedName>
</protein>
<dbReference type="EMBL" id="SBKP01000002">
    <property type="protein sequence ID" value="RXR30512.1"/>
    <property type="molecule type" value="Genomic_DNA"/>
</dbReference>
<organism evidence="1 2">
    <name type="scientific">Sphingobium fluviale</name>
    <dbReference type="NCBI Taxonomy" id="2506423"/>
    <lineage>
        <taxon>Bacteria</taxon>
        <taxon>Pseudomonadati</taxon>
        <taxon>Pseudomonadota</taxon>
        <taxon>Alphaproteobacteria</taxon>
        <taxon>Sphingomonadales</taxon>
        <taxon>Sphingomonadaceae</taxon>
        <taxon>Sphingobium</taxon>
    </lineage>
</organism>
<sequence length="23" mass="2632">MRAYAGNHCDPRRCGQRCARGRP</sequence>
<dbReference type="AlphaFoldDB" id="A0A4Q1KLB2"/>
<evidence type="ECO:0000313" key="1">
    <source>
        <dbReference type="EMBL" id="RXR30512.1"/>
    </source>
</evidence>
<gene>
    <name evidence="1" type="ORF">EQG66_02840</name>
</gene>